<reference evidence="6 7" key="1">
    <citation type="submission" date="2017-05" db="EMBL/GenBank/DDBJ databases">
        <title>The Genome Sequence of Tsuchiyaea wingfieldii DSM 27421.</title>
        <authorList>
            <person name="Cuomo C."/>
            <person name="Passer A."/>
            <person name="Billmyre B."/>
            <person name="Heitman J."/>
        </authorList>
    </citation>
    <scope>NUCLEOTIDE SEQUENCE [LARGE SCALE GENOMIC DNA]</scope>
    <source>
        <strain evidence="6 7">DSM 27421</strain>
    </source>
</reference>
<sequence length="624" mass="66643">MSISTKLLEEYMEKKQQGVPDRSHSNPVLEGRVNNRNQEFSIASRRPLRMDHGGNSMGDRSFNGGYSGVQGGGNQSLADSSYGNGSFGCGNGTFTSTQRGCASQWSEDRVEQIQARLKRKLGPEYVTQRPGPGGVQKLSYIEGWKVINLANDVFGYNGWSTTIVSLKPDFIDQTKEGRIFVNATAIIRITLLDGTFHEDVGCGQAENVKSKGAAIDKAQKEAVTDATKRALRTFGNVLGNCLYDKEYTKEVVKMKVPPAKFQSDGLERRAEFAPPGYSHDAAPGPSRSNSIPPHMNNDNRPPLNNNILPPRNIPQSDPQPPPPPMRPPPNNVQATPLKSVHSRDGQEDEYFFDENFDAEFAQFDDESMMAGVDGAGPSSGANTSVHSEPSKPERPAYQHRARPDLSKSVSEGPAKEASFQKPAPPQAPQFGRPAQHAPQAPVANGVNAQHAPGLEGQKTVLSNSSPVDRGVFGKTVSAPVAVGKQPPKVVGGFNFPGPANRPASSRAQAILKGLNGNTHPSPHLKGPGSPRIPSGGVDHAAQRATSRLATEGARLGFDENDEAVAADLALGGFASAKGLKRAPPGAERRSRSPSPTKMSGGVQGRTALGELDPADWAAKRSRLV</sequence>
<feature type="region of interest" description="Disordered" evidence="5">
    <location>
        <begin position="574"/>
        <end position="613"/>
    </location>
</feature>
<feature type="region of interest" description="Disordered" evidence="5">
    <location>
        <begin position="271"/>
        <end position="344"/>
    </location>
</feature>
<evidence type="ECO:0000256" key="3">
    <source>
        <dbReference type="ARBA" id="ARBA00023172"/>
    </source>
</evidence>
<protein>
    <recommendedName>
        <fullName evidence="8">DNA repair and recombination protein RAD52</fullName>
    </recommendedName>
</protein>
<dbReference type="PANTHER" id="PTHR12132:SF1">
    <property type="entry name" value="DNA REPAIR PROTEIN RAD52 HOMOLOG"/>
    <property type="match status" value="1"/>
</dbReference>
<dbReference type="GO" id="GO:0000724">
    <property type="term" value="P:double-strand break repair via homologous recombination"/>
    <property type="evidence" value="ECO:0007669"/>
    <property type="project" value="UniProtKB-ARBA"/>
</dbReference>
<proteinExistence type="inferred from homology"/>
<feature type="compositionally biased region" description="Basic and acidic residues" evidence="5">
    <location>
        <begin position="388"/>
        <end position="405"/>
    </location>
</feature>
<dbReference type="InterPro" id="IPR041247">
    <property type="entry name" value="Rad52_fam"/>
</dbReference>
<dbReference type="EMBL" id="NIDF01000041">
    <property type="protein sequence ID" value="TYJ55336.1"/>
    <property type="molecule type" value="Genomic_DNA"/>
</dbReference>
<comment type="caution">
    <text evidence="6">The sequence shown here is derived from an EMBL/GenBank/DDBJ whole genome shotgun (WGS) entry which is preliminary data.</text>
</comment>
<evidence type="ECO:0000313" key="6">
    <source>
        <dbReference type="EMBL" id="TYJ55336.1"/>
    </source>
</evidence>
<dbReference type="GO" id="GO:0045002">
    <property type="term" value="P:double-strand break repair via single-strand annealing"/>
    <property type="evidence" value="ECO:0007669"/>
    <property type="project" value="TreeGrafter"/>
</dbReference>
<evidence type="ECO:0000313" key="7">
    <source>
        <dbReference type="Proteomes" id="UP000322245"/>
    </source>
</evidence>
<name>A0A5D3AZN0_9TREE</name>
<dbReference type="FunFam" id="3.30.390.80:FF:000001">
    <property type="entry name" value="DNA repair protein RAD52 homolog"/>
    <property type="match status" value="1"/>
</dbReference>
<keyword evidence="7" id="KW-1185">Reference proteome</keyword>
<feature type="compositionally biased region" description="Pro residues" evidence="5">
    <location>
        <begin position="317"/>
        <end position="330"/>
    </location>
</feature>
<feature type="compositionally biased region" description="Low complexity" evidence="5">
    <location>
        <begin position="296"/>
        <end position="316"/>
    </location>
</feature>
<dbReference type="GO" id="GO:0003697">
    <property type="term" value="F:single-stranded DNA binding"/>
    <property type="evidence" value="ECO:0007669"/>
    <property type="project" value="UniProtKB-ARBA"/>
</dbReference>
<dbReference type="SUPFAM" id="SSF54768">
    <property type="entry name" value="dsRNA-binding domain-like"/>
    <property type="match status" value="1"/>
</dbReference>
<comment type="similarity">
    <text evidence="1">Belongs to the RAD52 family.</text>
</comment>
<dbReference type="PANTHER" id="PTHR12132">
    <property type="entry name" value="DNA REPAIR AND RECOMBINATION PROTEIN RAD52, RAD59"/>
    <property type="match status" value="1"/>
</dbReference>
<evidence type="ECO:0000256" key="4">
    <source>
        <dbReference type="ARBA" id="ARBA00023204"/>
    </source>
</evidence>
<dbReference type="Pfam" id="PF04098">
    <property type="entry name" value="Rad52_Rad22"/>
    <property type="match status" value="1"/>
</dbReference>
<dbReference type="GO" id="GO:0006312">
    <property type="term" value="P:mitotic recombination"/>
    <property type="evidence" value="ECO:0007669"/>
    <property type="project" value="TreeGrafter"/>
</dbReference>
<evidence type="ECO:0000256" key="5">
    <source>
        <dbReference type="SAM" id="MobiDB-lite"/>
    </source>
</evidence>
<keyword evidence="2" id="KW-0227">DNA damage</keyword>
<evidence type="ECO:0008006" key="8">
    <source>
        <dbReference type="Google" id="ProtNLM"/>
    </source>
</evidence>
<keyword evidence="4" id="KW-0234">DNA repair</keyword>
<dbReference type="InterPro" id="IPR042525">
    <property type="entry name" value="Rad52_Rad59_Rad22_sf"/>
</dbReference>
<accession>A0A5D3AZN0</accession>
<dbReference type="Gene3D" id="3.30.390.80">
    <property type="entry name" value="DNA repair protein Rad52/59/22"/>
    <property type="match status" value="1"/>
</dbReference>
<dbReference type="Proteomes" id="UP000322245">
    <property type="component" value="Unassembled WGS sequence"/>
</dbReference>
<feature type="region of interest" description="Disordered" evidence="5">
    <location>
        <begin position="41"/>
        <end position="70"/>
    </location>
</feature>
<dbReference type="InterPro" id="IPR007232">
    <property type="entry name" value="Rad52_Rad59_Rad22"/>
</dbReference>
<keyword evidence="3" id="KW-0233">DNA recombination</keyword>
<feature type="region of interest" description="Disordered" evidence="5">
    <location>
        <begin position="369"/>
        <end position="545"/>
    </location>
</feature>
<organism evidence="6 7">
    <name type="scientific">Cryptococcus floricola</name>
    <dbReference type="NCBI Taxonomy" id="2591691"/>
    <lineage>
        <taxon>Eukaryota</taxon>
        <taxon>Fungi</taxon>
        <taxon>Dikarya</taxon>
        <taxon>Basidiomycota</taxon>
        <taxon>Agaricomycotina</taxon>
        <taxon>Tremellomycetes</taxon>
        <taxon>Tremellales</taxon>
        <taxon>Cryptococcaceae</taxon>
        <taxon>Cryptococcus</taxon>
    </lineage>
</organism>
<evidence type="ECO:0000256" key="2">
    <source>
        <dbReference type="ARBA" id="ARBA00022763"/>
    </source>
</evidence>
<gene>
    <name evidence="6" type="ORF">B9479_003950</name>
</gene>
<dbReference type="AlphaFoldDB" id="A0A5D3AZN0"/>
<dbReference type="GO" id="GO:0005634">
    <property type="term" value="C:nucleus"/>
    <property type="evidence" value="ECO:0007669"/>
    <property type="project" value="TreeGrafter"/>
</dbReference>
<evidence type="ECO:0000256" key="1">
    <source>
        <dbReference type="ARBA" id="ARBA00006638"/>
    </source>
</evidence>